<feature type="transmembrane region" description="Helical" evidence="1">
    <location>
        <begin position="212"/>
        <end position="229"/>
    </location>
</feature>
<dbReference type="SUPFAM" id="SSF55073">
    <property type="entry name" value="Nucleotide cyclase"/>
    <property type="match status" value="1"/>
</dbReference>
<dbReference type="Gene3D" id="3.30.70.1230">
    <property type="entry name" value="Nucleotide cyclase"/>
    <property type="match status" value="1"/>
</dbReference>
<feature type="transmembrane region" description="Helical" evidence="1">
    <location>
        <begin position="153"/>
        <end position="171"/>
    </location>
</feature>
<dbReference type="InterPro" id="IPR050697">
    <property type="entry name" value="Adenylyl/Guanylyl_Cyclase_3/4"/>
</dbReference>
<gene>
    <name evidence="3" type="ORF">ACFQ14_09365</name>
</gene>
<dbReference type="RefSeq" id="WP_377212473.1">
    <property type="nucleotide sequence ID" value="NZ_JBHTJV010000009.1"/>
</dbReference>
<dbReference type="PANTHER" id="PTHR43081">
    <property type="entry name" value="ADENYLATE CYCLASE, TERMINAL-DIFFERENTIATION SPECIFIC-RELATED"/>
    <property type="match status" value="1"/>
</dbReference>
<evidence type="ECO:0000313" key="4">
    <source>
        <dbReference type="Proteomes" id="UP001597101"/>
    </source>
</evidence>
<dbReference type="PANTHER" id="PTHR43081:SF1">
    <property type="entry name" value="ADENYLATE CYCLASE, TERMINAL-DIFFERENTIATION SPECIFIC"/>
    <property type="match status" value="1"/>
</dbReference>
<dbReference type="PROSITE" id="PS50125">
    <property type="entry name" value="GUANYLATE_CYCLASE_2"/>
    <property type="match status" value="1"/>
</dbReference>
<evidence type="ECO:0000259" key="2">
    <source>
        <dbReference type="PROSITE" id="PS50125"/>
    </source>
</evidence>
<dbReference type="InterPro" id="IPR029787">
    <property type="entry name" value="Nucleotide_cyclase"/>
</dbReference>
<dbReference type="Pfam" id="PF00211">
    <property type="entry name" value="Guanylate_cyc"/>
    <property type="match status" value="1"/>
</dbReference>
<comment type="caution">
    <text evidence="3">The sequence shown here is derived from an EMBL/GenBank/DDBJ whole genome shotgun (WGS) entry which is preliminary data.</text>
</comment>
<keyword evidence="1" id="KW-0472">Membrane</keyword>
<organism evidence="3 4">
    <name type="scientific">Pseudahrensia aquimaris</name>
    <dbReference type="NCBI Taxonomy" id="744461"/>
    <lineage>
        <taxon>Bacteria</taxon>
        <taxon>Pseudomonadati</taxon>
        <taxon>Pseudomonadota</taxon>
        <taxon>Alphaproteobacteria</taxon>
        <taxon>Hyphomicrobiales</taxon>
        <taxon>Ahrensiaceae</taxon>
        <taxon>Pseudahrensia</taxon>
    </lineage>
</organism>
<feature type="transmembrane region" description="Helical" evidence="1">
    <location>
        <begin position="67"/>
        <end position="86"/>
    </location>
</feature>
<feature type="transmembrane region" description="Helical" evidence="1">
    <location>
        <begin position="35"/>
        <end position="55"/>
    </location>
</feature>
<dbReference type="EMBL" id="JBHTJV010000009">
    <property type="protein sequence ID" value="MFD0916614.1"/>
    <property type="molecule type" value="Genomic_DNA"/>
</dbReference>
<evidence type="ECO:0000256" key="1">
    <source>
        <dbReference type="SAM" id="Phobius"/>
    </source>
</evidence>
<feature type="domain" description="Guanylate cyclase" evidence="2">
    <location>
        <begin position="284"/>
        <end position="406"/>
    </location>
</feature>
<dbReference type="Proteomes" id="UP001597101">
    <property type="component" value="Unassembled WGS sequence"/>
</dbReference>
<accession>A0ABW3FDQ8</accession>
<keyword evidence="4" id="KW-1185">Reference proteome</keyword>
<keyword evidence="1" id="KW-1133">Transmembrane helix</keyword>
<sequence>MAAASAIDPQLGATDPKYAFRVNALSRLASAERNGLKIAIALRTAVVGVGFLWWLSLTLALDFTFRMSVIGVLGFYTVLGLVHYTVIGTRHDRPWLKFVVVTLDALGICAAFAFVPISNYDDIPQVLSIRIWGVHLLIPIIVLAGLTLSWRLVIWAGIICSVGWLALYLYTASGIATPLSWDDLSRQPTLADYQAVFLSIDFVGRGNRAVEIGIMLTVSIVLAVTVYRARQVFLNQLRFESQHASERQKRRLAADTLKRFVPEPIAKRLLDGDTRIEPEERPTSILMLDIADFSTFAAAHTPGEVIAALDDYLSQCAQIIADEGGVTISYTGDGLLASFNNPIPQDTPQFHAFMAAEKIVETCASKGFACRIGLSHGAVVAGKIGTDNRQAFTVYGETVNIAARLEQRAKGMGKTILLDGSFADSLPPTLHTSLVYEGQEPLRGISRPVELYSIA</sequence>
<protein>
    <submittedName>
        <fullName evidence="3">Adenylate/guanylate cyclase domain-containing protein</fullName>
    </submittedName>
</protein>
<proteinExistence type="predicted"/>
<dbReference type="CDD" id="cd07302">
    <property type="entry name" value="CHD"/>
    <property type="match status" value="1"/>
</dbReference>
<feature type="transmembrane region" description="Helical" evidence="1">
    <location>
        <begin position="129"/>
        <end position="146"/>
    </location>
</feature>
<reference evidence="4" key="1">
    <citation type="journal article" date="2019" name="Int. J. Syst. Evol. Microbiol.">
        <title>The Global Catalogue of Microorganisms (GCM) 10K type strain sequencing project: providing services to taxonomists for standard genome sequencing and annotation.</title>
        <authorList>
            <consortium name="The Broad Institute Genomics Platform"/>
            <consortium name="The Broad Institute Genome Sequencing Center for Infectious Disease"/>
            <person name="Wu L."/>
            <person name="Ma J."/>
        </authorList>
    </citation>
    <scope>NUCLEOTIDE SEQUENCE [LARGE SCALE GENOMIC DNA]</scope>
    <source>
        <strain evidence="4">CCUG 60023</strain>
    </source>
</reference>
<dbReference type="InterPro" id="IPR001054">
    <property type="entry name" value="A/G_cyclase"/>
</dbReference>
<name>A0ABW3FDQ8_9HYPH</name>
<feature type="transmembrane region" description="Helical" evidence="1">
    <location>
        <begin position="98"/>
        <end position="117"/>
    </location>
</feature>
<keyword evidence="1" id="KW-0812">Transmembrane</keyword>
<evidence type="ECO:0000313" key="3">
    <source>
        <dbReference type="EMBL" id="MFD0916614.1"/>
    </source>
</evidence>
<dbReference type="SMART" id="SM00044">
    <property type="entry name" value="CYCc"/>
    <property type="match status" value="1"/>
</dbReference>